<evidence type="ECO:0000256" key="5">
    <source>
        <dbReference type="PIRSR" id="PIRSR602401-1"/>
    </source>
</evidence>
<keyword evidence="8" id="KW-1185">Reference proteome</keyword>
<keyword evidence="6" id="KW-0503">Monooxygenase</keyword>
<gene>
    <name evidence="7" type="ORF">F0562_014803</name>
</gene>
<protein>
    <submittedName>
        <fullName evidence="7">Uncharacterized protein</fullName>
    </submittedName>
</protein>
<dbReference type="CDD" id="cd11073">
    <property type="entry name" value="CYP76-like"/>
    <property type="match status" value="1"/>
</dbReference>
<organism evidence="7 8">
    <name type="scientific">Nyssa sinensis</name>
    <dbReference type="NCBI Taxonomy" id="561372"/>
    <lineage>
        <taxon>Eukaryota</taxon>
        <taxon>Viridiplantae</taxon>
        <taxon>Streptophyta</taxon>
        <taxon>Embryophyta</taxon>
        <taxon>Tracheophyta</taxon>
        <taxon>Spermatophyta</taxon>
        <taxon>Magnoliopsida</taxon>
        <taxon>eudicotyledons</taxon>
        <taxon>Gunneridae</taxon>
        <taxon>Pentapetalae</taxon>
        <taxon>asterids</taxon>
        <taxon>Cornales</taxon>
        <taxon>Nyssaceae</taxon>
        <taxon>Nyssa</taxon>
    </lineage>
</organism>
<keyword evidence="2 5" id="KW-0479">Metal-binding</keyword>
<proteinExistence type="inferred from homology"/>
<keyword evidence="5 6" id="KW-0349">Heme</keyword>
<dbReference type="PRINTS" id="PR00385">
    <property type="entry name" value="P450"/>
</dbReference>
<dbReference type="PROSITE" id="PS00086">
    <property type="entry name" value="CYTOCHROME_P450"/>
    <property type="match status" value="1"/>
</dbReference>
<keyword evidence="3 6" id="KW-0560">Oxidoreductase</keyword>
<dbReference type="PRINTS" id="PR00463">
    <property type="entry name" value="EP450I"/>
</dbReference>
<evidence type="ECO:0000313" key="8">
    <source>
        <dbReference type="Proteomes" id="UP000325577"/>
    </source>
</evidence>
<dbReference type="Proteomes" id="UP000325577">
    <property type="component" value="Linkage Group LG6"/>
</dbReference>
<dbReference type="Gene3D" id="1.10.630.10">
    <property type="entry name" value="Cytochrome P450"/>
    <property type="match status" value="2"/>
</dbReference>
<dbReference type="PANTHER" id="PTHR47950:SF44">
    <property type="entry name" value="CYTOCHROME P450, FAMILY 76, SUBFAMILY C, POLYPEPTIDE 5-RELATED"/>
    <property type="match status" value="1"/>
</dbReference>
<dbReference type="GO" id="GO:0020037">
    <property type="term" value="F:heme binding"/>
    <property type="evidence" value="ECO:0007669"/>
    <property type="project" value="InterPro"/>
</dbReference>
<sequence length="363" mass="40610">MSLKLGSITTVVVSSPKIAKEVLQTHDQALSGRTVPDAAHAHDHHKVSIVWLPVSAQWRNLRKICREQLFALQRLDAGQGLRQKKVQELLDYVHERCKKGQAVDIGRAAFTTSLNLLSNTIFSIDMAHYRSSSSQEFKELVWAVLEQGGKPNLADYFPFLKLIDLQAGTDTTSSTLEWAMTELLKNPETMAKAQNELKEVIGKDGVVQESDISRLPYLQAVVKETFRLHPPAPLMLPHKAEANVEICGFIVPKKAQVFVNTWAMGRDSSIWSNPESFVPERFIESGVDVKGQDFELIPFGSGRRICPGMQLGYRMVHLVVASLLHSFDWKLEEGMKPEDIDMSDKTGLTLQKAMPLKAIPIQV</sequence>
<dbReference type="PANTHER" id="PTHR47950">
    <property type="entry name" value="CYTOCHROME P450, FAMILY 76, SUBFAMILY C, POLYPEPTIDE 5-RELATED"/>
    <property type="match status" value="1"/>
</dbReference>
<dbReference type="SUPFAM" id="SSF48264">
    <property type="entry name" value="Cytochrome P450"/>
    <property type="match status" value="1"/>
</dbReference>
<dbReference type="FunFam" id="1.10.630.10:FF:000138">
    <property type="entry name" value="Os10g0167200 protein"/>
    <property type="match status" value="1"/>
</dbReference>
<evidence type="ECO:0000256" key="4">
    <source>
        <dbReference type="ARBA" id="ARBA00023004"/>
    </source>
</evidence>
<evidence type="ECO:0000256" key="6">
    <source>
        <dbReference type="RuleBase" id="RU000461"/>
    </source>
</evidence>
<dbReference type="Pfam" id="PF00067">
    <property type="entry name" value="p450"/>
    <property type="match status" value="2"/>
</dbReference>
<dbReference type="EMBL" id="CM018049">
    <property type="protein sequence ID" value="KAA8520547.1"/>
    <property type="molecule type" value="Genomic_DNA"/>
</dbReference>
<evidence type="ECO:0000256" key="3">
    <source>
        <dbReference type="ARBA" id="ARBA00023002"/>
    </source>
</evidence>
<reference evidence="7 8" key="1">
    <citation type="submission" date="2019-09" db="EMBL/GenBank/DDBJ databases">
        <title>A chromosome-level genome assembly of the Chinese tupelo Nyssa sinensis.</title>
        <authorList>
            <person name="Yang X."/>
            <person name="Kang M."/>
            <person name="Yang Y."/>
            <person name="Xiong H."/>
            <person name="Wang M."/>
            <person name="Zhang Z."/>
            <person name="Wang Z."/>
            <person name="Wu H."/>
            <person name="Ma T."/>
            <person name="Liu J."/>
            <person name="Xi Z."/>
        </authorList>
    </citation>
    <scope>NUCLEOTIDE SEQUENCE [LARGE SCALE GENOMIC DNA]</scope>
    <source>
        <strain evidence="7">J267</strain>
        <tissue evidence="7">Leaf</tissue>
    </source>
</reference>
<feature type="binding site" description="axial binding residue" evidence="5">
    <location>
        <position position="306"/>
    </location>
    <ligand>
        <name>heme</name>
        <dbReference type="ChEBI" id="CHEBI:30413"/>
    </ligand>
    <ligandPart>
        <name>Fe</name>
        <dbReference type="ChEBI" id="CHEBI:18248"/>
    </ligandPart>
</feature>
<evidence type="ECO:0000256" key="2">
    <source>
        <dbReference type="ARBA" id="ARBA00022723"/>
    </source>
</evidence>
<dbReference type="InterPro" id="IPR002401">
    <property type="entry name" value="Cyt_P450_E_grp-I"/>
</dbReference>
<evidence type="ECO:0000313" key="7">
    <source>
        <dbReference type="EMBL" id="KAA8520547.1"/>
    </source>
</evidence>
<dbReference type="GO" id="GO:0005506">
    <property type="term" value="F:iron ion binding"/>
    <property type="evidence" value="ECO:0007669"/>
    <property type="project" value="InterPro"/>
</dbReference>
<evidence type="ECO:0000256" key="1">
    <source>
        <dbReference type="ARBA" id="ARBA00010617"/>
    </source>
</evidence>
<dbReference type="OrthoDB" id="2789670at2759"/>
<dbReference type="AlphaFoldDB" id="A0A5J4ZTQ7"/>
<dbReference type="GO" id="GO:0016705">
    <property type="term" value="F:oxidoreductase activity, acting on paired donors, with incorporation or reduction of molecular oxygen"/>
    <property type="evidence" value="ECO:0007669"/>
    <property type="project" value="InterPro"/>
</dbReference>
<accession>A0A5J4ZTQ7</accession>
<dbReference type="InterPro" id="IPR036396">
    <property type="entry name" value="Cyt_P450_sf"/>
</dbReference>
<dbReference type="InterPro" id="IPR017972">
    <property type="entry name" value="Cyt_P450_CS"/>
</dbReference>
<dbReference type="InterPro" id="IPR001128">
    <property type="entry name" value="Cyt_P450"/>
</dbReference>
<comment type="cofactor">
    <cofactor evidence="5">
        <name>heme</name>
        <dbReference type="ChEBI" id="CHEBI:30413"/>
    </cofactor>
</comment>
<comment type="similarity">
    <text evidence="1 6">Belongs to the cytochrome P450 family.</text>
</comment>
<keyword evidence="4 5" id="KW-0408">Iron</keyword>
<name>A0A5J4ZTQ7_9ASTE</name>
<dbReference type="GO" id="GO:0004497">
    <property type="term" value="F:monooxygenase activity"/>
    <property type="evidence" value="ECO:0007669"/>
    <property type="project" value="UniProtKB-KW"/>
</dbReference>